<sequence length="85" mass="9266">MVRALTFIGGSPQLIVPDSARALIADPDRYEPGASLTVHDLMHHYDTADVAGSARVDRRTMPKQRWPSRCWSAGSSLVCAATDLE</sequence>
<evidence type="ECO:0000313" key="2">
    <source>
        <dbReference type="Proteomes" id="UP000445000"/>
    </source>
</evidence>
<evidence type="ECO:0000313" key="1">
    <source>
        <dbReference type="EMBL" id="GFE83717.1"/>
    </source>
</evidence>
<protein>
    <submittedName>
        <fullName evidence="1">Uncharacterized protein</fullName>
    </submittedName>
</protein>
<dbReference type="AlphaFoldDB" id="A0A829YK39"/>
<dbReference type="Proteomes" id="UP000445000">
    <property type="component" value="Unassembled WGS sequence"/>
</dbReference>
<dbReference type="RefSeq" id="WP_161815304.1">
    <property type="nucleotide sequence ID" value="NZ_BLJN01000006.1"/>
</dbReference>
<accession>A0A829YK39</accession>
<name>A0A829YK39_9GAMM</name>
<proteinExistence type="predicted"/>
<comment type="caution">
    <text evidence="1">The sequence shown here is derived from an EMBL/GenBank/DDBJ whole genome shotgun (WGS) entry which is preliminary data.</text>
</comment>
<keyword evidence="2" id="KW-1185">Reference proteome</keyword>
<organism evidence="1 2">
    <name type="scientific">Steroidobacter agaridevorans</name>
    <dbReference type="NCBI Taxonomy" id="2695856"/>
    <lineage>
        <taxon>Bacteria</taxon>
        <taxon>Pseudomonadati</taxon>
        <taxon>Pseudomonadota</taxon>
        <taxon>Gammaproteobacteria</taxon>
        <taxon>Steroidobacterales</taxon>
        <taxon>Steroidobacteraceae</taxon>
        <taxon>Steroidobacter</taxon>
    </lineage>
</organism>
<gene>
    <name evidence="1" type="ORF">GCM10011487_57170</name>
</gene>
<reference evidence="2" key="1">
    <citation type="submission" date="2020-01" db="EMBL/GenBank/DDBJ databases">
        <title>'Steroidobacter agaridevorans' sp. nov., agar-degrading bacteria isolated from rhizosphere soils.</title>
        <authorList>
            <person name="Ikenaga M."/>
            <person name="Kataoka M."/>
            <person name="Murouchi A."/>
            <person name="Katsuragi S."/>
            <person name="Sakai M."/>
        </authorList>
    </citation>
    <scope>NUCLEOTIDE SEQUENCE [LARGE SCALE GENOMIC DNA]</scope>
    <source>
        <strain evidence="2">YU21-B</strain>
    </source>
</reference>
<dbReference type="EMBL" id="BLJN01000006">
    <property type="protein sequence ID" value="GFE83717.1"/>
    <property type="molecule type" value="Genomic_DNA"/>
</dbReference>